<dbReference type="InterPro" id="IPR037923">
    <property type="entry name" value="HTH-like"/>
</dbReference>
<dbReference type="PANTHER" id="PTHR43280">
    <property type="entry name" value="ARAC-FAMILY TRANSCRIPTIONAL REGULATOR"/>
    <property type="match status" value="1"/>
</dbReference>
<dbReference type="Pfam" id="PF02311">
    <property type="entry name" value="AraC_binding"/>
    <property type="match status" value="1"/>
</dbReference>
<dbReference type="EMBL" id="JQBL01000020">
    <property type="protein sequence ID" value="KRN49782.1"/>
    <property type="molecule type" value="Genomic_DNA"/>
</dbReference>
<dbReference type="AlphaFoldDB" id="A0A0R2HE31"/>
<sequence>MHRVNNLHPIFVGTECNEENHKALTHLHSYVEIIKSLEDHLSLRIDGKELELNKGDICLINQRHHHQIFNKKNHSCLRKSVIFDPFALIREERIISSYLDPMLKDPSLNYIIFDHRHPSNQDLSKIIENMEHSLHEKSSGYILEVMSLLFLLLRIIYLSYLQREDNLSLIDYDEQIQRRMTSYIYEHYQEKISLEDIANIGHVSISKCSKMFKKYVQMSPIDFLNNYRLEVSSKQLKETTKSISEIAQDCGFSQQSYFNRLFLRAYHCTPRQYRIDKSPRKVYV</sequence>
<evidence type="ECO:0000259" key="4">
    <source>
        <dbReference type="PROSITE" id="PS01124"/>
    </source>
</evidence>
<gene>
    <name evidence="5" type="ORF">IV49_GL000827</name>
</gene>
<keyword evidence="2" id="KW-0238">DNA-binding</keyword>
<dbReference type="Proteomes" id="UP000051841">
    <property type="component" value="Unassembled WGS sequence"/>
</dbReference>
<dbReference type="Pfam" id="PF12833">
    <property type="entry name" value="HTH_18"/>
    <property type="match status" value="1"/>
</dbReference>
<reference evidence="5 6" key="1">
    <citation type="journal article" date="2015" name="Genome Announc.">
        <title>Expanding the biotechnology potential of lactobacilli through comparative genomics of 213 strains and associated genera.</title>
        <authorList>
            <person name="Sun Z."/>
            <person name="Harris H.M."/>
            <person name="McCann A."/>
            <person name="Guo C."/>
            <person name="Argimon S."/>
            <person name="Zhang W."/>
            <person name="Yang X."/>
            <person name="Jeffery I.B."/>
            <person name="Cooney J.C."/>
            <person name="Kagawa T.F."/>
            <person name="Liu W."/>
            <person name="Song Y."/>
            <person name="Salvetti E."/>
            <person name="Wrobel A."/>
            <person name="Rasinkangas P."/>
            <person name="Parkhill J."/>
            <person name="Rea M.C."/>
            <person name="O'Sullivan O."/>
            <person name="Ritari J."/>
            <person name="Douillard F.P."/>
            <person name="Paul Ross R."/>
            <person name="Yang R."/>
            <person name="Briner A.E."/>
            <person name="Felis G.E."/>
            <person name="de Vos W.M."/>
            <person name="Barrangou R."/>
            <person name="Klaenhammer T.R."/>
            <person name="Caufield P.W."/>
            <person name="Cui Y."/>
            <person name="Zhang H."/>
            <person name="O'Toole P.W."/>
        </authorList>
    </citation>
    <scope>NUCLEOTIDE SEQUENCE [LARGE SCALE GENOMIC DNA]</scope>
    <source>
        <strain evidence="5 6">DSM 20405</strain>
    </source>
</reference>
<dbReference type="SUPFAM" id="SSF51215">
    <property type="entry name" value="Regulatory protein AraC"/>
    <property type="match status" value="1"/>
</dbReference>
<dbReference type="PROSITE" id="PS01124">
    <property type="entry name" value="HTH_ARAC_FAMILY_2"/>
    <property type="match status" value="1"/>
</dbReference>
<protein>
    <recommendedName>
        <fullName evidence="4">HTH araC/xylS-type domain-containing protein</fullName>
    </recommendedName>
</protein>
<dbReference type="InterPro" id="IPR018060">
    <property type="entry name" value="HTH_AraC"/>
</dbReference>
<dbReference type="Gene3D" id="1.10.10.60">
    <property type="entry name" value="Homeodomain-like"/>
    <property type="match status" value="2"/>
</dbReference>
<dbReference type="PATRIC" id="fig|1410657.5.peg.862"/>
<dbReference type="Gene3D" id="2.60.120.10">
    <property type="entry name" value="Jelly Rolls"/>
    <property type="match status" value="1"/>
</dbReference>
<dbReference type="RefSeq" id="WP_029071391.1">
    <property type="nucleotide sequence ID" value="NZ_JNKN01000024.1"/>
</dbReference>
<dbReference type="InterPro" id="IPR020449">
    <property type="entry name" value="Tscrpt_reg_AraC-type_HTH"/>
</dbReference>
<dbReference type="SUPFAM" id="SSF46689">
    <property type="entry name" value="Homeodomain-like"/>
    <property type="match status" value="2"/>
</dbReference>
<dbReference type="InterPro" id="IPR014710">
    <property type="entry name" value="RmlC-like_jellyroll"/>
</dbReference>
<dbReference type="InterPro" id="IPR009057">
    <property type="entry name" value="Homeodomain-like_sf"/>
</dbReference>
<dbReference type="GO" id="GO:0003700">
    <property type="term" value="F:DNA-binding transcription factor activity"/>
    <property type="evidence" value="ECO:0007669"/>
    <property type="project" value="InterPro"/>
</dbReference>
<keyword evidence="3" id="KW-0804">Transcription</keyword>
<keyword evidence="6" id="KW-1185">Reference proteome</keyword>
<comment type="caution">
    <text evidence="5">The sequence shown here is derived from an EMBL/GenBank/DDBJ whole genome shotgun (WGS) entry which is preliminary data.</text>
</comment>
<dbReference type="InterPro" id="IPR003313">
    <property type="entry name" value="AraC-bd"/>
</dbReference>
<evidence type="ECO:0000256" key="3">
    <source>
        <dbReference type="ARBA" id="ARBA00023163"/>
    </source>
</evidence>
<evidence type="ECO:0000313" key="5">
    <source>
        <dbReference type="EMBL" id="KRN49782.1"/>
    </source>
</evidence>
<evidence type="ECO:0000256" key="2">
    <source>
        <dbReference type="ARBA" id="ARBA00023125"/>
    </source>
</evidence>
<evidence type="ECO:0000256" key="1">
    <source>
        <dbReference type="ARBA" id="ARBA00023015"/>
    </source>
</evidence>
<accession>A0A0R2HE31</accession>
<dbReference type="PANTHER" id="PTHR43280:SF28">
    <property type="entry name" value="HTH-TYPE TRANSCRIPTIONAL ACTIVATOR RHAS"/>
    <property type="match status" value="1"/>
</dbReference>
<keyword evidence="1" id="KW-0805">Transcription regulation</keyword>
<feature type="domain" description="HTH araC/xylS-type" evidence="4">
    <location>
        <begin position="178"/>
        <end position="276"/>
    </location>
</feature>
<dbReference type="PRINTS" id="PR00032">
    <property type="entry name" value="HTHARAC"/>
</dbReference>
<dbReference type="SMART" id="SM00342">
    <property type="entry name" value="HTH_ARAC"/>
    <property type="match status" value="1"/>
</dbReference>
<proteinExistence type="predicted"/>
<name>A0A0R2HE31_9FIRM</name>
<evidence type="ECO:0000313" key="6">
    <source>
        <dbReference type="Proteomes" id="UP000051841"/>
    </source>
</evidence>
<organism evidence="5 6">
    <name type="scientific">Kandleria vitulina DSM 20405</name>
    <dbReference type="NCBI Taxonomy" id="1410657"/>
    <lineage>
        <taxon>Bacteria</taxon>
        <taxon>Bacillati</taxon>
        <taxon>Bacillota</taxon>
        <taxon>Erysipelotrichia</taxon>
        <taxon>Erysipelotrichales</taxon>
        <taxon>Coprobacillaceae</taxon>
        <taxon>Kandleria</taxon>
    </lineage>
</organism>
<dbReference type="GO" id="GO:0043565">
    <property type="term" value="F:sequence-specific DNA binding"/>
    <property type="evidence" value="ECO:0007669"/>
    <property type="project" value="InterPro"/>
</dbReference>